<dbReference type="AlphaFoldDB" id="A0A9P6E4B1"/>
<organism evidence="1 2">
    <name type="scientific">Crepidotus variabilis</name>
    <dbReference type="NCBI Taxonomy" id="179855"/>
    <lineage>
        <taxon>Eukaryota</taxon>
        <taxon>Fungi</taxon>
        <taxon>Dikarya</taxon>
        <taxon>Basidiomycota</taxon>
        <taxon>Agaricomycotina</taxon>
        <taxon>Agaricomycetes</taxon>
        <taxon>Agaricomycetidae</taxon>
        <taxon>Agaricales</taxon>
        <taxon>Agaricineae</taxon>
        <taxon>Crepidotaceae</taxon>
        <taxon>Crepidotus</taxon>
    </lineage>
</organism>
<dbReference type="EMBL" id="MU157951">
    <property type="protein sequence ID" value="KAF9522306.1"/>
    <property type="molecule type" value="Genomic_DNA"/>
</dbReference>
<sequence length="101" mass="11005">MSNKEDSNTQASTGTAPSLGAYEKLLIPTRKQPTDEIILKKGASMDKVLSEVGLDRSGIPHVRILAFGFAGTFKPEMLEKLRAHPDVECVEDISNFSVILC</sequence>
<comment type="caution">
    <text evidence="1">The sequence shown here is derived from an EMBL/GenBank/DDBJ whole genome shotgun (WGS) entry which is preliminary data.</text>
</comment>
<protein>
    <submittedName>
        <fullName evidence="1">Uncharacterized protein</fullName>
    </submittedName>
</protein>
<reference evidence="1" key="1">
    <citation type="submission" date="2020-11" db="EMBL/GenBank/DDBJ databases">
        <authorList>
            <consortium name="DOE Joint Genome Institute"/>
            <person name="Ahrendt S."/>
            <person name="Riley R."/>
            <person name="Andreopoulos W."/>
            <person name="Labutti K."/>
            <person name="Pangilinan J."/>
            <person name="Ruiz-Duenas F.J."/>
            <person name="Barrasa J.M."/>
            <person name="Sanchez-Garcia M."/>
            <person name="Camarero S."/>
            <person name="Miyauchi S."/>
            <person name="Serrano A."/>
            <person name="Linde D."/>
            <person name="Babiker R."/>
            <person name="Drula E."/>
            <person name="Ayuso-Fernandez I."/>
            <person name="Pacheco R."/>
            <person name="Padilla G."/>
            <person name="Ferreira P."/>
            <person name="Barriuso J."/>
            <person name="Kellner H."/>
            <person name="Castanera R."/>
            <person name="Alfaro M."/>
            <person name="Ramirez L."/>
            <person name="Pisabarro A.G."/>
            <person name="Kuo A."/>
            <person name="Tritt A."/>
            <person name="Lipzen A."/>
            <person name="He G."/>
            <person name="Yan M."/>
            <person name="Ng V."/>
            <person name="Cullen D."/>
            <person name="Martin F."/>
            <person name="Rosso M.-N."/>
            <person name="Henrissat B."/>
            <person name="Hibbett D."/>
            <person name="Martinez A.T."/>
            <person name="Grigoriev I.V."/>
        </authorList>
    </citation>
    <scope>NUCLEOTIDE SEQUENCE</scope>
    <source>
        <strain evidence="1">CBS 506.95</strain>
    </source>
</reference>
<evidence type="ECO:0000313" key="2">
    <source>
        <dbReference type="Proteomes" id="UP000807306"/>
    </source>
</evidence>
<keyword evidence="2" id="KW-1185">Reference proteome</keyword>
<proteinExistence type="predicted"/>
<name>A0A9P6E4B1_9AGAR</name>
<evidence type="ECO:0000313" key="1">
    <source>
        <dbReference type="EMBL" id="KAF9522306.1"/>
    </source>
</evidence>
<accession>A0A9P6E4B1</accession>
<gene>
    <name evidence="1" type="ORF">CPB83DRAFT_864648</name>
</gene>
<dbReference type="Proteomes" id="UP000807306">
    <property type="component" value="Unassembled WGS sequence"/>
</dbReference>